<evidence type="ECO:0000256" key="1">
    <source>
        <dbReference type="SAM" id="Phobius"/>
    </source>
</evidence>
<protein>
    <submittedName>
        <fullName evidence="2">DUF3667 domain-containing protein</fullName>
    </submittedName>
</protein>
<feature type="transmembrane region" description="Helical" evidence="1">
    <location>
        <begin position="267"/>
        <end position="284"/>
    </location>
</feature>
<keyword evidence="1" id="KW-1133">Transmembrane helix</keyword>
<sequence length="326" mass="38147">MSKTCKNCDFSFDKNFKFCPNCGQNYHEELTVKDVFKNTINNYFSVDARFFKSFLPLLFKPGFLPLQFVEGKRLKYLNPAQFYLFASVVFFFLFSFQVSKQEKRIDNEVLQSFKTIDSLKVSEFLQENKERKEGIDNLELQINNGKKTKFNRVTLDSLIQVGASGDQVLEGLGIDSNASTFEKKLYSQVFKFYKQRSSSPIIDTFYNYVPISLFVLLPIFAFFLYLMHYKKKGFAQHLVFSLYYFAFLFIMFSFFTVIHLMVELPPIFHLLLLVLSFVYLYFAIRKFYKSRKRTSFVKATLISVVFMALIVPVAIAIIGTAAFLFY</sequence>
<gene>
    <name evidence="2" type="ORF">ACFFVB_11795</name>
</gene>
<comment type="caution">
    <text evidence="2">The sequence shown here is derived from an EMBL/GenBank/DDBJ whole genome shotgun (WGS) entry which is preliminary data.</text>
</comment>
<evidence type="ECO:0000313" key="2">
    <source>
        <dbReference type="EMBL" id="MFB9053759.1"/>
    </source>
</evidence>
<dbReference type="RefSeq" id="WP_382383021.1">
    <property type="nucleotide sequence ID" value="NZ_JBHMEZ010000012.1"/>
</dbReference>
<dbReference type="EMBL" id="JBHMEZ010000012">
    <property type="protein sequence ID" value="MFB9053759.1"/>
    <property type="molecule type" value="Genomic_DNA"/>
</dbReference>
<dbReference type="Pfam" id="PF12412">
    <property type="entry name" value="DUF3667"/>
    <property type="match status" value="1"/>
</dbReference>
<feature type="transmembrane region" description="Helical" evidence="1">
    <location>
        <begin position="296"/>
        <end position="325"/>
    </location>
</feature>
<name>A0ABV5F2V6_9FLAO</name>
<dbReference type="CDD" id="cd20335">
    <property type="entry name" value="BRcat_RBR"/>
    <property type="match status" value="1"/>
</dbReference>
<reference evidence="2 3" key="1">
    <citation type="submission" date="2024-09" db="EMBL/GenBank/DDBJ databases">
        <authorList>
            <person name="Sun Q."/>
            <person name="Mori K."/>
        </authorList>
    </citation>
    <scope>NUCLEOTIDE SEQUENCE [LARGE SCALE GENOMIC DNA]</scope>
    <source>
        <strain evidence="2 3">CECT 8286</strain>
    </source>
</reference>
<feature type="transmembrane region" description="Helical" evidence="1">
    <location>
        <begin position="82"/>
        <end position="99"/>
    </location>
</feature>
<proteinExistence type="predicted"/>
<dbReference type="InterPro" id="IPR022134">
    <property type="entry name" value="DUF3667"/>
</dbReference>
<evidence type="ECO:0000313" key="3">
    <source>
        <dbReference type="Proteomes" id="UP001589605"/>
    </source>
</evidence>
<feature type="transmembrane region" description="Helical" evidence="1">
    <location>
        <begin position="238"/>
        <end position="261"/>
    </location>
</feature>
<keyword evidence="3" id="KW-1185">Reference proteome</keyword>
<feature type="transmembrane region" description="Helical" evidence="1">
    <location>
        <begin position="205"/>
        <end position="226"/>
    </location>
</feature>
<keyword evidence="1" id="KW-0472">Membrane</keyword>
<organism evidence="2 3">
    <name type="scientific">Formosa undariae</name>
    <dbReference type="NCBI Taxonomy" id="1325436"/>
    <lineage>
        <taxon>Bacteria</taxon>
        <taxon>Pseudomonadati</taxon>
        <taxon>Bacteroidota</taxon>
        <taxon>Flavobacteriia</taxon>
        <taxon>Flavobacteriales</taxon>
        <taxon>Flavobacteriaceae</taxon>
        <taxon>Formosa</taxon>
    </lineage>
</organism>
<dbReference type="Proteomes" id="UP001589605">
    <property type="component" value="Unassembled WGS sequence"/>
</dbReference>
<accession>A0ABV5F2V6</accession>
<keyword evidence="1" id="KW-0812">Transmembrane</keyword>